<reference evidence="1 2" key="1">
    <citation type="submission" date="2017-09" db="EMBL/GenBank/DDBJ databases">
        <title>Depth-based differentiation of microbial function through sediment-hosted aquifers and enrichment of novel symbionts in the deep terrestrial subsurface.</title>
        <authorList>
            <person name="Probst A.J."/>
            <person name="Ladd B."/>
            <person name="Jarett J.K."/>
            <person name="Geller-Mcgrath D.E."/>
            <person name="Sieber C.M."/>
            <person name="Emerson J.B."/>
            <person name="Anantharaman K."/>
            <person name="Thomas B.C."/>
            <person name="Malmstrom R."/>
            <person name="Stieglmeier M."/>
            <person name="Klingl A."/>
            <person name="Woyke T."/>
            <person name="Ryan C.M."/>
            <person name="Banfield J.F."/>
        </authorList>
    </citation>
    <scope>NUCLEOTIDE SEQUENCE [LARGE SCALE GENOMIC DNA]</scope>
    <source>
        <strain evidence="1">CG08_land_8_20_14_0_20_40_16</strain>
    </source>
</reference>
<proteinExistence type="predicted"/>
<evidence type="ECO:0000313" key="1">
    <source>
        <dbReference type="EMBL" id="PIS42484.1"/>
    </source>
</evidence>
<dbReference type="InterPro" id="IPR005331">
    <property type="entry name" value="Sulfotransferase"/>
</dbReference>
<evidence type="ECO:0000313" key="2">
    <source>
        <dbReference type="Proteomes" id="UP000231542"/>
    </source>
</evidence>
<dbReference type="Proteomes" id="UP000231542">
    <property type="component" value="Unassembled WGS sequence"/>
</dbReference>
<dbReference type="EMBL" id="PEXU01000040">
    <property type="protein sequence ID" value="PIS42484.1"/>
    <property type="molecule type" value="Genomic_DNA"/>
</dbReference>
<gene>
    <name evidence="1" type="ORF">COT24_03235</name>
</gene>
<comment type="caution">
    <text evidence="1">The sequence shown here is derived from an EMBL/GenBank/DDBJ whole genome shotgun (WGS) entry which is preliminary data.</text>
</comment>
<dbReference type="AlphaFoldDB" id="A0A2H0YVG7"/>
<dbReference type="GO" id="GO:0008146">
    <property type="term" value="F:sulfotransferase activity"/>
    <property type="evidence" value="ECO:0007669"/>
    <property type="project" value="InterPro"/>
</dbReference>
<organism evidence="1 2">
    <name type="scientific">Candidatus Kerfeldbacteria bacterium CG08_land_8_20_14_0_20_40_16</name>
    <dbReference type="NCBI Taxonomy" id="2014244"/>
    <lineage>
        <taxon>Bacteria</taxon>
        <taxon>Candidatus Kerfeldiibacteriota</taxon>
    </lineage>
</organism>
<dbReference type="Pfam" id="PF03567">
    <property type="entry name" value="Sulfotransfer_2"/>
    <property type="match status" value="1"/>
</dbReference>
<name>A0A2H0YVG7_9BACT</name>
<sequence>MQVPYFNLNCIKILESLPGGWQINKLAVRLFGLSSFKDHYRAKEEKKILQENVWNDFFKFCFVRNPWDRQVSLYYFMLKNKNHHQHQIMKI</sequence>
<accession>A0A2H0YVG7</accession>
<dbReference type="GO" id="GO:0016020">
    <property type="term" value="C:membrane"/>
    <property type="evidence" value="ECO:0007669"/>
    <property type="project" value="InterPro"/>
</dbReference>
<protein>
    <recommendedName>
        <fullName evidence="3">Sulfotransferase family protein</fullName>
    </recommendedName>
</protein>
<evidence type="ECO:0008006" key="3">
    <source>
        <dbReference type="Google" id="ProtNLM"/>
    </source>
</evidence>